<dbReference type="HOGENOM" id="CLU_026031_0_0_1"/>
<evidence type="ECO:0000256" key="2">
    <source>
        <dbReference type="SAM" id="SignalP"/>
    </source>
</evidence>
<dbReference type="EMBL" id="KN837122">
    <property type="protein sequence ID" value="KIJ43622.1"/>
    <property type="molecule type" value="Genomic_DNA"/>
</dbReference>
<feature type="compositionally biased region" description="Basic and acidic residues" evidence="1">
    <location>
        <begin position="226"/>
        <end position="237"/>
    </location>
</feature>
<evidence type="ECO:0000313" key="3">
    <source>
        <dbReference type="EMBL" id="KIJ43622.1"/>
    </source>
</evidence>
<evidence type="ECO:0000256" key="1">
    <source>
        <dbReference type="SAM" id="MobiDB-lite"/>
    </source>
</evidence>
<sequence>MSKIYFALSFLWGAALECFELAVMVDYPNKDDQPLILEKLKANFEAASPEEDMETALEELKMEKHHQAIWFFISFAKYKVKTAYNDCSYYCLVMNAIPNWILEELHRVFPMPKSYETLHSMILQIDQCYWNHKKIMGLCQKEAPKPPVAMTLTPPRNNNQSGNNKSKDNKSNSNKGKTNTTTTAGASSSKIIKDHVGQDCRKAKWNQNNSSGSNPHLVLKMQASITEEKAKTDDKVKAKGSSGLKN</sequence>
<protein>
    <submittedName>
        <fullName evidence="3">Uncharacterized protein</fullName>
    </submittedName>
</protein>
<feature type="signal peptide" evidence="2">
    <location>
        <begin position="1"/>
        <end position="18"/>
    </location>
</feature>
<accession>A0A0C9VNL7</accession>
<proteinExistence type="predicted"/>
<evidence type="ECO:0000313" key="4">
    <source>
        <dbReference type="Proteomes" id="UP000054279"/>
    </source>
</evidence>
<feature type="compositionally biased region" description="Polar residues" evidence="1">
    <location>
        <begin position="205"/>
        <end position="214"/>
    </location>
</feature>
<feature type="compositionally biased region" description="Basic and acidic residues" evidence="1">
    <location>
        <begin position="191"/>
        <end position="202"/>
    </location>
</feature>
<dbReference type="AlphaFoldDB" id="A0A0C9VNL7"/>
<feature type="chain" id="PRO_5002204754" evidence="2">
    <location>
        <begin position="19"/>
        <end position="246"/>
    </location>
</feature>
<gene>
    <name evidence="3" type="ORF">M422DRAFT_253209</name>
</gene>
<organism evidence="3 4">
    <name type="scientific">Sphaerobolus stellatus (strain SS14)</name>
    <dbReference type="NCBI Taxonomy" id="990650"/>
    <lineage>
        <taxon>Eukaryota</taxon>
        <taxon>Fungi</taxon>
        <taxon>Dikarya</taxon>
        <taxon>Basidiomycota</taxon>
        <taxon>Agaricomycotina</taxon>
        <taxon>Agaricomycetes</taxon>
        <taxon>Phallomycetidae</taxon>
        <taxon>Geastrales</taxon>
        <taxon>Sphaerobolaceae</taxon>
        <taxon>Sphaerobolus</taxon>
    </lineage>
</organism>
<feature type="compositionally biased region" description="Low complexity" evidence="1">
    <location>
        <begin position="171"/>
        <end position="190"/>
    </location>
</feature>
<keyword evidence="2" id="KW-0732">Signal</keyword>
<keyword evidence="4" id="KW-1185">Reference proteome</keyword>
<name>A0A0C9VNL7_SPHS4</name>
<feature type="region of interest" description="Disordered" evidence="1">
    <location>
        <begin position="146"/>
        <end position="246"/>
    </location>
</feature>
<reference evidence="3 4" key="1">
    <citation type="submission" date="2014-06" db="EMBL/GenBank/DDBJ databases">
        <title>Evolutionary Origins and Diversification of the Mycorrhizal Mutualists.</title>
        <authorList>
            <consortium name="DOE Joint Genome Institute"/>
            <consortium name="Mycorrhizal Genomics Consortium"/>
            <person name="Kohler A."/>
            <person name="Kuo A."/>
            <person name="Nagy L.G."/>
            <person name="Floudas D."/>
            <person name="Copeland A."/>
            <person name="Barry K.W."/>
            <person name="Cichocki N."/>
            <person name="Veneault-Fourrey C."/>
            <person name="LaButti K."/>
            <person name="Lindquist E.A."/>
            <person name="Lipzen A."/>
            <person name="Lundell T."/>
            <person name="Morin E."/>
            <person name="Murat C."/>
            <person name="Riley R."/>
            <person name="Ohm R."/>
            <person name="Sun H."/>
            <person name="Tunlid A."/>
            <person name="Henrissat B."/>
            <person name="Grigoriev I.V."/>
            <person name="Hibbett D.S."/>
            <person name="Martin F."/>
        </authorList>
    </citation>
    <scope>NUCLEOTIDE SEQUENCE [LARGE SCALE GENOMIC DNA]</scope>
    <source>
        <strain evidence="3 4">SS14</strain>
    </source>
</reference>
<dbReference type="Proteomes" id="UP000054279">
    <property type="component" value="Unassembled WGS sequence"/>
</dbReference>
<dbReference type="OrthoDB" id="2691415at2759"/>